<proteinExistence type="predicted"/>
<dbReference type="EMBL" id="QEKO01000006">
    <property type="protein sequence ID" value="PVY60864.1"/>
    <property type="molecule type" value="Genomic_DNA"/>
</dbReference>
<dbReference type="GO" id="GO:0042626">
    <property type="term" value="F:ATPase-coupled transmembrane transporter activity"/>
    <property type="evidence" value="ECO:0007669"/>
    <property type="project" value="TreeGrafter"/>
</dbReference>
<dbReference type="PANTHER" id="PTHR43553">
    <property type="entry name" value="HEAVY METAL TRANSPORTER"/>
    <property type="match status" value="1"/>
</dbReference>
<keyword evidence="5 9" id="KW-0067">ATP-binding</keyword>
<evidence type="ECO:0000313" key="10">
    <source>
        <dbReference type="Proteomes" id="UP000246145"/>
    </source>
</evidence>
<dbReference type="InterPro" id="IPR017871">
    <property type="entry name" value="ABC_transporter-like_CS"/>
</dbReference>
<keyword evidence="6" id="KW-1278">Translocase</keyword>
<dbReference type="InterPro" id="IPR015856">
    <property type="entry name" value="ABC_transpr_CbiO/EcfA_su"/>
</dbReference>
<evidence type="ECO:0000256" key="1">
    <source>
        <dbReference type="ARBA" id="ARBA00004202"/>
    </source>
</evidence>
<gene>
    <name evidence="9" type="ORF">C7440_3368</name>
</gene>
<dbReference type="PROSITE" id="PS00211">
    <property type="entry name" value="ABC_TRANSPORTER_1"/>
    <property type="match status" value="1"/>
</dbReference>
<dbReference type="SUPFAM" id="SSF52540">
    <property type="entry name" value="P-loop containing nucleoside triphosphate hydrolases"/>
    <property type="match status" value="1"/>
</dbReference>
<keyword evidence="10" id="KW-1185">Reference proteome</keyword>
<dbReference type="RefSeq" id="WP_116519309.1">
    <property type="nucleotide sequence ID" value="NZ_JACCEX010000010.1"/>
</dbReference>
<dbReference type="InterPro" id="IPR003593">
    <property type="entry name" value="AAA+_ATPase"/>
</dbReference>
<comment type="subcellular location">
    <subcellularLocation>
        <location evidence="1">Cell membrane</location>
        <topology evidence="1">Peripheral membrane protein</topology>
    </subcellularLocation>
</comment>
<dbReference type="PANTHER" id="PTHR43553:SF27">
    <property type="entry name" value="ENERGY-COUPLING FACTOR TRANSPORTER ATP-BINDING PROTEIN ECFA2"/>
    <property type="match status" value="1"/>
</dbReference>
<evidence type="ECO:0000313" key="9">
    <source>
        <dbReference type="EMBL" id="PVY60864.1"/>
    </source>
</evidence>
<dbReference type="GO" id="GO:0016887">
    <property type="term" value="F:ATP hydrolysis activity"/>
    <property type="evidence" value="ECO:0007669"/>
    <property type="project" value="InterPro"/>
</dbReference>
<evidence type="ECO:0000259" key="8">
    <source>
        <dbReference type="PROSITE" id="PS50893"/>
    </source>
</evidence>
<evidence type="ECO:0000256" key="4">
    <source>
        <dbReference type="ARBA" id="ARBA00022741"/>
    </source>
</evidence>
<evidence type="ECO:0000256" key="3">
    <source>
        <dbReference type="ARBA" id="ARBA00022475"/>
    </source>
</evidence>
<dbReference type="GO" id="GO:0043190">
    <property type="term" value="C:ATP-binding cassette (ABC) transporter complex"/>
    <property type="evidence" value="ECO:0007669"/>
    <property type="project" value="TreeGrafter"/>
</dbReference>
<keyword evidence="2" id="KW-0813">Transport</keyword>
<dbReference type="Pfam" id="PF00005">
    <property type="entry name" value="ABC_tran"/>
    <property type="match status" value="1"/>
</dbReference>
<dbReference type="PROSITE" id="PS50893">
    <property type="entry name" value="ABC_TRANSPORTER_2"/>
    <property type="match status" value="1"/>
</dbReference>
<evidence type="ECO:0000256" key="2">
    <source>
        <dbReference type="ARBA" id="ARBA00022448"/>
    </source>
</evidence>
<keyword evidence="3" id="KW-1003">Cell membrane</keyword>
<feature type="domain" description="ABC transporter" evidence="8">
    <location>
        <begin position="2"/>
        <end position="237"/>
    </location>
</feature>
<keyword evidence="7" id="KW-0472">Membrane</keyword>
<dbReference type="AlphaFoldDB" id="A0A2U1CIQ1"/>
<comment type="caution">
    <text evidence="9">The sequence shown here is derived from an EMBL/GenBank/DDBJ whole genome shotgun (WGS) entry which is preliminary data.</text>
</comment>
<dbReference type="GO" id="GO:0005524">
    <property type="term" value="F:ATP binding"/>
    <property type="evidence" value="ECO:0007669"/>
    <property type="project" value="UniProtKB-KW"/>
</dbReference>
<evidence type="ECO:0000256" key="7">
    <source>
        <dbReference type="ARBA" id="ARBA00023136"/>
    </source>
</evidence>
<dbReference type="STRING" id="1231391.GCA_000308195_02746"/>
<dbReference type="OrthoDB" id="5292475at2"/>
<reference evidence="9 10" key="1">
    <citation type="submission" date="2018-04" db="EMBL/GenBank/DDBJ databases">
        <title>Genomic Encyclopedia of Type Strains, Phase IV (KMG-IV): sequencing the most valuable type-strain genomes for metagenomic binning, comparative biology and taxonomic classification.</title>
        <authorList>
            <person name="Goeker M."/>
        </authorList>
    </citation>
    <scope>NUCLEOTIDE SEQUENCE [LARGE SCALE GENOMIC DNA]</scope>
    <source>
        <strain evidence="9 10">DSM 10065</strain>
    </source>
</reference>
<organism evidence="9 10">
    <name type="scientific">Pusillimonas noertemannii</name>
    <dbReference type="NCBI Taxonomy" id="305977"/>
    <lineage>
        <taxon>Bacteria</taxon>
        <taxon>Pseudomonadati</taxon>
        <taxon>Pseudomonadota</taxon>
        <taxon>Betaproteobacteria</taxon>
        <taxon>Burkholderiales</taxon>
        <taxon>Alcaligenaceae</taxon>
        <taxon>Pusillimonas</taxon>
    </lineage>
</organism>
<dbReference type="Gene3D" id="3.40.50.300">
    <property type="entry name" value="P-loop containing nucleotide triphosphate hydrolases"/>
    <property type="match status" value="1"/>
</dbReference>
<sequence length="260" mass="28936">MIELQAVGFGWPDSRETLADISLALQPGEKTVLLGANGSGKSTLLKLLNGLVVPSHGSYHYHGHPIDKASMADRQWLRRFRQEVVLLFQHPEAMLFNPTVRDEIAYGPRRLGWDDIDERVAWWADQLGLRTLLDKPPFTLSGGQKQKVALASILILEPKVILMDEPSASLDPRSVGWLVDFLLDTAATVVVSTHNLSMAAEFGSRCLVLGENGRLAYDGPIGPAMRDMELLERCNLAHRHRHRHAGGEHSHLHGHEWESS</sequence>
<name>A0A2U1CIQ1_9BURK</name>
<evidence type="ECO:0000256" key="6">
    <source>
        <dbReference type="ARBA" id="ARBA00022967"/>
    </source>
</evidence>
<dbReference type="SMART" id="SM00382">
    <property type="entry name" value="AAA"/>
    <property type="match status" value="1"/>
</dbReference>
<dbReference type="Proteomes" id="UP000246145">
    <property type="component" value="Unassembled WGS sequence"/>
</dbReference>
<dbReference type="InterPro" id="IPR027417">
    <property type="entry name" value="P-loop_NTPase"/>
</dbReference>
<accession>A0A2U1CIQ1</accession>
<evidence type="ECO:0000256" key="5">
    <source>
        <dbReference type="ARBA" id="ARBA00022840"/>
    </source>
</evidence>
<protein>
    <submittedName>
        <fullName evidence="9">Cobalt/nickel transport system ATP-binding protein</fullName>
    </submittedName>
</protein>
<dbReference type="CDD" id="cd03225">
    <property type="entry name" value="ABC_cobalt_CbiO_domain1"/>
    <property type="match status" value="1"/>
</dbReference>
<keyword evidence="4" id="KW-0547">Nucleotide-binding</keyword>
<dbReference type="InterPro" id="IPR050095">
    <property type="entry name" value="ECF_ABC_transporter_ATP-bd"/>
</dbReference>
<dbReference type="InterPro" id="IPR003439">
    <property type="entry name" value="ABC_transporter-like_ATP-bd"/>
</dbReference>